<keyword evidence="4" id="KW-1185">Reference proteome</keyword>
<dbReference type="InterPro" id="IPR019734">
    <property type="entry name" value="TPR_rpt"/>
</dbReference>
<dbReference type="InterPro" id="IPR011990">
    <property type="entry name" value="TPR-like_helical_dom_sf"/>
</dbReference>
<reference evidence="4" key="1">
    <citation type="journal article" date="2019" name="Int. J. Syst. Evol. Microbiol.">
        <title>The Global Catalogue of Microorganisms (GCM) 10K type strain sequencing project: providing services to taxonomists for standard genome sequencing and annotation.</title>
        <authorList>
            <consortium name="The Broad Institute Genomics Platform"/>
            <consortium name="The Broad Institute Genome Sequencing Center for Infectious Disease"/>
            <person name="Wu L."/>
            <person name="Ma J."/>
        </authorList>
    </citation>
    <scope>NUCLEOTIDE SEQUENCE [LARGE SCALE GENOMIC DNA]</scope>
    <source>
        <strain evidence="4">JCM 9371</strain>
    </source>
</reference>
<organism evidence="3 4">
    <name type="scientific">Actinomadura fibrosa</name>
    <dbReference type="NCBI Taxonomy" id="111802"/>
    <lineage>
        <taxon>Bacteria</taxon>
        <taxon>Bacillati</taxon>
        <taxon>Actinomycetota</taxon>
        <taxon>Actinomycetes</taxon>
        <taxon>Streptosporangiales</taxon>
        <taxon>Thermomonosporaceae</taxon>
        <taxon>Actinomadura</taxon>
    </lineage>
</organism>
<dbReference type="PRINTS" id="PR00364">
    <property type="entry name" value="DISEASERSIST"/>
</dbReference>
<protein>
    <submittedName>
        <fullName evidence="3">Tetratricopeptide repeat protein</fullName>
    </submittedName>
</protein>
<dbReference type="InterPro" id="IPR053137">
    <property type="entry name" value="NLR-like"/>
</dbReference>
<dbReference type="InterPro" id="IPR002182">
    <property type="entry name" value="NB-ARC"/>
</dbReference>
<dbReference type="PANTHER" id="PTHR46082">
    <property type="entry name" value="ATP/GTP-BINDING PROTEIN-RELATED"/>
    <property type="match status" value="1"/>
</dbReference>
<evidence type="ECO:0000313" key="3">
    <source>
        <dbReference type="EMBL" id="MFD0684506.1"/>
    </source>
</evidence>
<gene>
    <name evidence="3" type="ORF">ACFQZM_08370</name>
</gene>
<dbReference type="SUPFAM" id="SSF52540">
    <property type="entry name" value="P-loop containing nucleoside triphosphate hydrolases"/>
    <property type="match status" value="1"/>
</dbReference>
<dbReference type="Proteomes" id="UP001597063">
    <property type="component" value="Unassembled WGS sequence"/>
</dbReference>
<sequence>MARIDPERIRTPEELRAQLVTLFHAGGWSVHRLSAEAKLGLATVQGILNGKTTLPHAGTLEAFVKACGQDPGPWIAARGRIVRAETSAEPGEEAPGAGRVVYLPPRAERTFVGRAGELARLDEVFSTAGRPGVVVGRRSVGTVHGLGGIGKSTLAARWARGHLDEHTVTWWIPADTAEAVQEGLAALAAALNPALAGQPLEVLTAHALTWLADHRDWLLILDDVTRRADIESVLARCRQGRVLVTSRLASGWQQLTDQVIALDVLPLPEAVELLTRTRLGTVPDGHDPDGAAELCEELGCLPLAIEQAAAFMAETGGDPRHYLRLLADYPADLYAQPPAGGDIDRTIARIWHATLDHLAAETPSTGRVLRVLAWFAPDHIPRTLLEPLAEDVGGPVALHRTIGRLAAYSMIALVGGPEDGTIGVHRLVQAVARTPDPTDPHRRPGDIATAMHQATRLLRDALPGAPEDPGTWPAWRALLPHIDALTDHAPPDADTADTRLVLTTTGLFLDGHGDYKRAIDYLKRAKTTAHRLHGRDHPDALATRHDLAVAYESAGDFQRAIRLLETTLSARNRVLGPDHPDTLRTRHQLAFAHDSAGDSQRAYLIYKDVLAARKRVLGPEHPETLQTRHEMVGFVKARNPREAIPLYLDVLAARSRVLGHDHPETLNTRNNLAHTYKRVGDLRRAVPEMEAVLSIRERVLGSDHPLTSVARNNLAGAYDLAGDSARAIEVYEATLADRRRVVGPDHPLTINSLNNLAYAYDSAGDLDRAIGLYRQALRTGQRVLGPAHPITQSIRRNLVSAEAAQRRRT</sequence>
<dbReference type="Gene3D" id="3.40.50.300">
    <property type="entry name" value="P-loop containing nucleotide triphosphate hydrolases"/>
    <property type="match status" value="1"/>
</dbReference>
<evidence type="ECO:0000259" key="2">
    <source>
        <dbReference type="Pfam" id="PF00931"/>
    </source>
</evidence>
<dbReference type="EMBL" id="JBHTGP010000003">
    <property type="protein sequence ID" value="MFD0684506.1"/>
    <property type="molecule type" value="Genomic_DNA"/>
</dbReference>
<dbReference type="PROSITE" id="PS50005">
    <property type="entry name" value="TPR"/>
    <property type="match status" value="1"/>
</dbReference>
<dbReference type="SMART" id="SM00028">
    <property type="entry name" value="TPR"/>
    <property type="match status" value="6"/>
</dbReference>
<feature type="domain" description="NB-ARC" evidence="2">
    <location>
        <begin position="141"/>
        <end position="274"/>
    </location>
</feature>
<evidence type="ECO:0000256" key="1">
    <source>
        <dbReference type="PROSITE-ProRule" id="PRU00339"/>
    </source>
</evidence>
<dbReference type="Pfam" id="PF00931">
    <property type="entry name" value="NB-ARC"/>
    <property type="match status" value="1"/>
</dbReference>
<dbReference type="Gene3D" id="1.25.40.10">
    <property type="entry name" value="Tetratricopeptide repeat domain"/>
    <property type="match status" value="2"/>
</dbReference>
<dbReference type="Pfam" id="PF13374">
    <property type="entry name" value="TPR_10"/>
    <property type="match status" value="3"/>
</dbReference>
<accession>A0ABW2XJ39</accession>
<dbReference type="PANTHER" id="PTHR46082:SF6">
    <property type="entry name" value="AAA+ ATPASE DOMAIN-CONTAINING PROTEIN-RELATED"/>
    <property type="match status" value="1"/>
</dbReference>
<dbReference type="Pfam" id="PF13424">
    <property type="entry name" value="TPR_12"/>
    <property type="match status" value="2"/>
</dbReference>
<keyword evidence="1" id="KW-0802">TPR repeat</keyword>
<comment type="caution">
    <text evidence="3">The sequence shown here is derived from an EMBL/GenBank/DDBJ whole genome shotgun (WGS) entry which is preliminary data.</text>
</comment>
<proteinExistence type="predicted"/>
<dbReference type="RefSeq" id="WP_131760665.1">
    <property type="nucleotide sequence ID" value="NZ_CAACUY010000125.1"/>
</dbReference>
<evidence type="ECO:0000313" key="4">
    <source>
        <dbReference type="Proteomes" id="UP001597063"/>
    </source>
</evidence>
<dbReference type="SUPFAM" id="SSF48452">
    <property type="entry name" value="TPR-like"/>
    <property type="match status" value="3"/>
</dbReference>
<name>A0ABW2XJ39_9ACTN</name>
<dbReference type="InterPro" id="IPR027417">
    <property type="entry name" value="P-loop_NTPase"/>
</dbReference>
<feature type="repeat" description="TPR" evidence="1">
    <location>
        <begin position="750"/>
        <end position="783"/>
    </location>
</feature>